<evidence type="ECO:0000256" key="1">
    <source>
        <dbReference type="SAM" id="Phobius"/>
    </source>
</evidence>
<dbReference type="Proteomes" id="UP000235388">
    <property type="component" value="Unassembled WGS sequence"/>
</dbReference>
<feature type="transmembrane region" description="Helical" evidence="1">
    <location>
        <begin position="244"/>
        <end position="264"/>
    </location>
</feature>
<feature type="chain" id="PRO_5015083675" evidence="2">
    <location>
        <begin position="21"/>
        <end position="295"/>
    </location>
</feature>
<dbReference type="AlphaFoldDB" id="A0A2N5T1Z6"/>
<evidence type="ECO:0000313" key="8">
    <source>
        <dbReference type="Proteomes" id="UP000235392"/>
    </source>
</evidence>
<evidence type="ECO:0000256" key="2">
    <source>
        <dbReference type="SAM" id="SignalP"/>
    </source>
</evidence>
<evidence type="ECO:0000313" key="6">
    <source>
        <dbReference type="EMBL" id="PLW53715.1"/>
    </source>
</evidence>
<name>A0A2N5T1Z6_9BASI</name>
<dbReference type="STRING" id="200324.A0A2N5T1Z6"/>
<evidence type="ECO:0000313" key="4">
    <source>
        <dbReference type="EMBL" id="PLW22993.1"/>
    </source>
</evidence>
<dbReference type="EMBL" id="PGCI01000114">
    <property type="protein sequence ID" value="PLW39547.1"/>
    <property type="molecule type" value="Genomic_DNA"/>
</dbReference>
<organism evidence="3 7">
    <name type="scientific">Puccinia coronata f. sp. avenae</name>
    <dbReference type="NCBI Taxonomy" id="200324"/>
    <lineage>
        <taxon>Eukaryota</taxon>
        <taxon>Fungi</taxon>
        <taxon>Dikarya</taxon>
        <taxon>Basidiomycota</taxon>
        <taxon>Pucciniomycotina</taxon>
        <taxon>Pucciniomycetes</taxon>
        <taxon>Pucciniales</taxon>
        <taxon>Pucciniaceae</taxon>
        <taxon>Puccinia</taxon>
    </lineage>
</organism>
<keyword evidence="1" id="KW-0812">Transmembrane</keyword>
<accession>A0A2N5T1Z6</accession>
<feature type="signal peptide" evidence="2">
    <location>
        <begin position="1"/>
        <end position="20"/>
    </location>
</feature>
<protein>
    <submittedName>
        <fullName evidence="3">Uncharacterized protein</fullName>
    </submittedName>
</protein>
<keyword evidence="1" id="KW-0472">Membrane</keyword>
<sequence length="295" mass="33648">MVAFMKAISVLSIATTYVTAHPLNDQLVARGFSGVTTIETASQSYQSLSTQMQTLRVNIAARRVDASTASWQFQSFSSQASSILQAINGCGPCYDRNYVYSLTQYAQQLYAELNLLFETCYEVYGEQAISILAYLSQLDSWCQQNLYLFYQSGVYPQVILPATFLQNTNRFKWNNTYNFALRFNTRPKKLYYSHIKPFHKVSPHDLFTLFLPPPHHAEKNSKDNPFLVSNCNNIACDTQISCCFLFGIIFSLFIYIPMYVNWILKECNNEAKIKFSSRVSMGVHTDEKYPPLGTG</sequence>
<gene>
    <name evidence="6" type="ORF">PCANC_04481</name>
    <name evidence="3" type="ORF">PCANC_08761</name>
    <name evidence="5" type="ORF">PCASD_07680</name>
    <name evidence="4" type="ORF">PCASD_14809</name>
</gene>
<dbReference type="EMBL" id="PGCJ01000812">
    <property type="protein sequence ID" value="PLW19498.1"/>
    <property type="molecule type" value="Genomic_DNA"/>
</dbReference>
<dbReference type="OrthoDB" id="2507154at2759"/>
<reference evidence="7 8" key="1">
    <citation type="submission" date="2017-11" db="EMBL/GenBank/DDBJ databases">
        <title>De novo assembly and phasing of dikaryotic genomes from two isolates of Puccinia coronata f. sp. avenae, the causal agent of oat crown rust.</title>
        <authorList>
            <person name="Miller M.E."/>
            <person name="Zhang Y."/>
            <person name="Omidvar V."/>
            <person name="Sperschneider J."/>
            <person name="Schwessinger B."/>
            <person name="Raley C."/>
            <person name="Palmer J.M."/>
            <person name="Garnica D."/>
            <person name="Upadhyaya N."/>
            <person name="Rathjen J."/>
            <person name="Taylor J.M."/>
            <person name="Park R.F."/>
            <person name="Dodds P.N."/>
            <person name="Hirsch C.D."/>
            <person name="Kianian S.F."/>
            <person name="Figueroa M."/>
        </authorList>
    </citation>
    <scope>NUCLEOTIDE SEQUENCE [LARGE SCALE GENOMIC DNA]</scope>
    <source>
        <strain evidence="3">12NC29</strain>
        <strain evidence="4">12SD80</strain>
    </source>
</reference>
<dbReference type="Proteomes" id="UP000235392">
    <property type="component" value="Unassembled WGS sequence"/>
</dbReference>
<keyword evidence="1" id="KW-1133">Transmembrane helix</keyword>
<keyword evidence="7" id="KW-1185">Reference proteome</keyword>
<evidence type="ECO:0000313" key="3">
    <source>
        <dbReference type="EMBL" id="PLW19498.1"/>
    </source>
</evidence>
<dbReference type="EMBL" id="PGCJ01000057">
    <property type="protein sequence ID" value="PLW53715.1"/>
    <property type="molecule type" value="Genomic_DNA"/>
</dbReference>
<evidence type="ECO:0000313" key="5">
    <source>
        <dbReference type="EMBL" id="PLW39547.1"/>
    </source>
</evidence>
<comment type="caution">
    <text evidence="3">The sequence shown here is derived from an EMBL/GenBank/DDBJ whole genome shotgun (WGS) entry which is preliminary data.</text>
</comment>
<proteinExistence type="predicted"/>
<keyword evidence="2" id="KW-0732">Signal</keyword>
<dbReference type="EMBL" id="PGCI01000646">
    <property type="protein sequence ID" value="PLW22993.1"/>
    <property type="molecule type" value="Genomic_DNA"/>
</dbReference>
<evidence type="ECO:0000313" key="7">
    <source>
        <dbReference type="Proteomes" id="UP000235388"/>
    </source>
</evidence>